<evidence type="ECO:0000313" key="5">
    <source>
        <dbReference type="EMBL" id="OUT10438.1"/>
    </source>
</evidence>
<keyword evidence="1" id="KW-0805">Transcription regulation</keyword>
<dbReference type="GO" id="GO:0003677">
    <property type="term" value="F:DNA binding"/>
    <property type="evidence" value="ECO:0007669"/>
    <property type="project" value="UniProtKB-KW"/>
</dbReference>
<dbReference type="RefSeq" id="WP_087585376.1">
    <property type="nucleotide sequence ID" value="NZ_CABMKR010000017.1"/>
</dbReference>
<name>A0A1Y5MPF0_9BACT</name>
<dbReference type="Proteomes" id="UP000195967">
    <property type="component" value="Unassembled WGS sequence"/>
</dbReference>
<dbReference type="SUPFAM" id="SSF51306">
    <property type="entry name" value="LexA/Signal peptidase"/>
    <property type="match status" value="1"/>
</dbReference>
<dbReference type="CDD" id="cd06529">
    <property type="entry name" value="S24_LexA-like"/>
    <property type="match status" value="1"/>
</dbReference>
<dbReference type="Pfam" id="PF00717">
    <property type="entry name" value="Peptidase_S24"/>
    <property type="match status" value="1"/>
</dbReference>
<comment type="caution">
    <text evidence="5">The sequence shown here is derived from an EMBL/GenBank/DDBJ whole genome shotgun (WGS) entry which is preliminary data.</text>
</comment>
<dbReference type="InterPro" id="IPR015927">
    <property type="entry name" value="Peptidase_S24_S26A/B/C"/>
</dbReference>
<accession>A0A1Y5MPF0</accession>
<sequence>MQYTFNKYFFKKAMREQKISYAKMAQMLTDRGEPITVDGINYWFRGEGNKPEIEKIKIMADILKQPFSNLATIDEEIAEEIVKGYSTVKQVPIVGTASYGIPTQNAYQEADTYTSMGAKDWNKELYAVIADGDSMSPLIERGDEVICDPLSTVGSGDIIHYQLNGESAIKVYIEKGNKFYLVPLNKDFETQEFSKNDESLQNMRKIKVVDIKKSVRNGRKARIKELGF</sequence>
<dbReference type="PANTHER" id="PTHR40661:SF3">
    <property type="entry name" value="FELS-1 PROPHAGE TRANSCRIPTIONAL REGULATOR"/>
    <property type="match status" value="1"/>
</dbReference>
<protein>
    <recommendedName>
        <fullName evidence="4">Peptidase S24/S26A/S26B/S26C domain-containing protein</fullName>
    </recommendedName>
</protein>
<dbReference type="InterPro" id="IPR039418">
    <property type="entry name" value="LexA-like"/>
</dbReference>
<organism evidence="5 6">
    <name type="scientific">Campylobacter concisus</name>
    <dbReference type="NCBI Taxonomy" id="199"/>
    <lineage>
        <taxon>Bacteria</taxon>
        <taxon>Pseudomonadati</taxon>
        <taxon>Campylobacterota</taxon>
        <taxon>Epsilonproteobacteria</taxon>
        <taxon>Campylobacterales</taxon>
        <taxon>Campylobacteraceae</taxon>
        <taxon>Campylobacter</taxon>
    </lineage>
</organism>
<evidence type="ECO:0000256" key="2">
    <source>
        <dbReference type="ARBA" id="ARBA00023125"/>
    </source>
</evidence>
<dbReference type="PANTHER" id="PTHR40661">
    <property type="match status" value="1"/>
</dbReference>
<feature type="domain" description="Peptidase S24/S26A/S26B/S26C" evidence="4">
    <location>
        <begin position="92"/>
        <end position="198"/>
    </location>
</feature>
<dbReference type="EMBL" id="NDYO01000017">
    <property type="protein sequence ID" value="OUT10438.1"/>
    <property type="molecule type" value="Genomic_DNA"/>
</dbReference>
<proteinExistence type="predicted"/>
<dbReference type="Gene3D" id="2.10.109.10">
    <property type="entry name" value="Umud Fragment, subunit A"/>
    <property type="match status" value="1"/>
</dbReference>
<keyword evidence="3" id="KW-0804">Transcription</keyword>
<dbReference type="InterPro" id="IPR036286">
    <property type="entry name" value="LexA/Signal_pep-like_sf"/>
</dbReference>
<evidence type="ECO:0000256" key="1">
    <source>
        <dbReference type="ARBA" id="ARBA00023015"/>
    </source>
</evidence>
<reference evidence="5 6" key="1">
    <citation type="submission" date="2017-04" db="EMBL/GenBank/DDBJ databases">
        <title>Complete genome of Campylobacter concisus ATCC 33237T and draft genomes for an additional eight well characterized C. concisus strains.</title>
        <authorList>
            <person name="Cornelius A.J."/>
            <person name="Miller W.G."/>
            <person name="Lastovica A.J."/>
            <person name="On S.L."/>
            <person name="French N.P."/>
            <person name="Vandenberg O."/>
            <person name="Biggs P.J."/>
        </authorList>
    </citation>
    <scope>NUCLEOTIDE SEQUENCE [LARGE SCALE GENOMIC DNA]</scope>
    <source>
        <strain evidence="5 6">Lasto28.99</strain>
    </source>
</reference>
<gene>
    <name evidence="5" type="ORF">B9N62_10080</name>
</gene>
<evidence type="ECO:0000256" key="3">
    <source>
        <dbReference type="ARBA" id="ARBA00023163"/>
    </source>
</evidence>
<evidence type="ECO:0000313" key="6">
    <source>
        <dbReference type="Proteomes" id="UP000195967"/>
    </source>
</evidence>
<dbReference type="AlphaFoldDB" id="A0A1Y5MPF0"/>
<keyword evidence="2" id="KW-0238">DNA-binding</keyword>
<evidence type="ECO:0000259" key="4">
    <source>
        <dbReference type="Pfam" id="PF00717"/>
    </source>
</evidence>